<gene>
    <name evidence="2" type="primary">LOC106810431</name>
</gene>
<organism evidence="1 2">
    <name type="scientific">Priapulus caudatus</name>
    <name type="common">Priapulid worm</name>
    <dbReference type="NCBI Taxonomy" id="37621"/>
    <lineage>
        <taxon>Eukaryota</taxon>
        <taxon>Metazoa</taxon>
        <taxon>Ecdysozoa</taxon>
        <taxon>Scalidophora</taxon>
        <taxon>Priapulida</taxon>
        <taxon>Priapulimorpha</taxon>
        <taxon>Priapulimorphida</taxon>
        <taxon>Priapulidae</taxon>
        <taxon>Priapulus</taxon>
    </lineage>
</organism>
<sequence length="375" mass="42467">MEEDDDDPVVQEVDIFLSKALTERLYLFQYPVRPATMPYDEVEVIGVRMKPKQQKVELELGINTRSVNYSHSKGEQIALNVDGASRGSESAYFASGIMDKQLLVSSSVGNASLQYAAAVFRDDELHLTPVQGVIQLKPNFNYFDKADSKMKESTADDGESSQEEDEAKPVMVKFARAESEAARAKRMQSYEYLQQQKTKEAWLDLNYHTINAELSEMEREQLCSRKTEVEASELHLNQRQYLALLTPELAKDASVKPALPNNVLSMTQLKTMPMGDQIKALLLNAKVIRFTQLIQLLPRDTDPMSILRSLQQVAVLVQGCWVVKSEILYPKDTFSSHSGVSAEILCRARNFVMWKFTQNRSVTRREITSVIKVSQ</sequence>
<dbReference type="GeneID" id="106810431"/>
<dbReference type="RefSeq" id="XP_014669271.1">
    <property type="nucleotide sequence ID" value="XM_014813785.1"/>
</dbReference>
<keyword evidence="1" id="KW-1185">Reference proteome</keyword>
<evidence type="ECO:0000313" key="1">
    <source>
        <dbReference type="Proteomes" id="UP000695022"/>
    </source>
</evidence>
<dbReference type="PANTHER" id="PTHR12069:SF0">
    <property type="entry name" value="DNA-DIRECTED RNA POLYMERASE III SUBUNIT RPC5"/>
    <property type="match status" value="1"/>
</dbReference>
<evidence type="ECO:0000313" key="2">
    <source>
        <dbReference type="RefSeq" id="XP_014669271.1"/>
    </source>
</evidence>
<reference evidence="2" key="1">
    <citation type="submission" date="2025-08" db="UniProtKB">
        <authorList>
            <consortium name="RefSeq"/>
        </authorList>
    </citation>
    <scope>IDENTIFICATION</scope>
</reference>
<accession>A0ABM1EAQ0</accession>
<dbReference type="PANTHER" id="PTHR12069">
    <property type="entry name" value="DNA-DIRECTED RNA POLYMERASES III 80 KDA POLYPEPTIDE RNA POLYMERASE III SUBUNIT 5"/>
    <property type="match status" value="1"/>
</dbReference>
<dbReference type="Pfam" id="PF04801">
    <property type="entry name" value="RPC5"/>
    <property type="match status" value="1"/>
</dbReference>
<protein>
    <submittedName>
        <fullName evidence="2">DNA-directed RNA polymerase III subunit RPC5-like</fullName>
    </submittedName>
</protein>
<name>A0ABM1EAQ0_PRICU</name>
<dbReference type="Proteomes" id="UP000695022">
    <property type="component" value="Unplaced"/>
</dbReference>
<dbReference type="InterPro" id="IPR006886">
    <property type="entry name" value="RNA_pol_III_Rpc5"/>
</dbReference>
<proteinExistence type="predicted"/>